<dbReference type="Pfam" id="PF01894">
    <property type="entry name" value="YjbQ"/>
    <property type="match status" value="1"/>
</dbReference>
<gene>
    <name evidence="2" type="ORF">GRI68_13555</name>
</gene>
<organism evidence="2 3">
    <name type="scientific">Alteriqipengyuania halimionae</name>
    <dbReference type="NCBI Taxonomy" id="1926630"/>
    <lineage>
        <taxon>Bacteria</taxon>
        <taxon>Pseudomonadati</taxon>
        <taxon>Pseudomonadota</taxon>
        <taxon>Alphaproteobacteria</taxon>
        <taxon>Sphingomonadales</taxon>
        <taxon>Erythrobacteraceae</taxon>
        <taxon>Alteriqipengyuania</taxon>
    </lineage>
</organism>
<evidence type="ECO:0000313" key="3">
    <source>
        <dbReference type="Proteomes" id="UP000429229"/>
    </source>
</evidence>
<dbReference type="NCBIfam" id="TIGR00149">
    <property type="entry name" value="TIGR00149_YjbQ"/>
    <property type="match status" value="1"/>
</dbReference>
<dbReference type="AlphaFoldDB" id="A0A6I4U5D1"/>
<name>A0A6I4U5D1_9SPHN</name>
<dbReference type="Gene3D" id="2.60.120.460">
    <property type="entry name" value="YjbQ-like"/>
    <property type="match status" value="1"/>
</dbReference>
<dbReference type="RefSeq" id="WP_160617762.1">
    <property type="nucleotide sequence ID" value="NZ_WTYR01000001.1"/>
</dbReference>
<accession>A0A6I4U5D1</accession>
<reference evidence="2 3" key="1">
    <citation type="submission" date="2019-12" db="EMBL/GenBank/DDBJ databases">
        <title>Genomic-based taxomic classification of the family Erythrobacteraceae.</title>
        <authorList>
            <person name="Xu L."/>
        </authorList>
    </citation>
    <scope>NUCLEOTIDE SEQUENCE [LARGE SCALE GENOMIC DNA]</scope>
    <source>
        <strain evidence="2 3">LMG 29519</strain>
    </source>
</reference>
<dbReference type="OrthoDB" id="9801725at2"/>
<proteinExistence type="inferred from homology"/>
<dbReference type="InterPro" id="IPR035917">
    <property type="entry name" value="YjbQ-like_sf"/>
</dbReference>
<dbReference type="Proteomes" id="UP000429229">
    <property type="component" value="Unassembled WGS sequence"/>
</dbReference>
<evidence type="ECO:0000256" key="1">
    <source>
        <dbReference type="ARBA" id="ARBA00005534"/>
    </source>
</evidence>
<sequence length="138" mass="14939">MRQASDTLSIRTSGRGLTELTDDVRAFIARSGIESALLTVFCRHTSASLLITENAAGAVKSDLLRWLDRVAPEGPDYDHDCEGPDDMPAHLKQVLTGTTLSIPVLAGMPVLGTWQGVFLTEHRAAPHAREIVLHLLGE</sequence>
<dbReference type="InterPro" id="IPR001602">
    <property type="entry name" value="UPF0047_YjbQ-like"/>
</dbReference>
<comment type="similarity">
    <text evidence="1">Belongs to the UPF0047 family.</text>
</comment>
<dbReference type="EMBL" id="WTYR01000001">
    <property type="protein sequence ID" value="MXP11208.1"/>
    <property type="molecule type" value="Genomic_DNA"/>
</dbReference>
<dbReference type="SUPFAM" id="SSF111038">
    <property type="entry name" value="YjbQ-like"/>
    <property type="match status" value="1"/>
</dbReference>
<evidence type="ECO:0000313" key="2">
    <source>
        <dbReference type="EMBL" id="MXP11208.1"/>
    </source>
</evidence>
<dbReference type="PANTHER" id="PTHR30615:SF8">
    <property type="entry name" value="UPF0047 PROTEIN C4A8.02C"/>
    <property type="match status" value="1"/>
</dbReference>
<protein>
    <submittedName>
        <fullName evidence="2">YjbQ family protein</fullName>
    </submittedName>
</protein>
<dbReference type="PANTHER" id="PTHR30615">
    <property type="entry name" value="UNCHARACTERIZED PROTEIN YJBQ-RELATED"/>
    <property type="match status" value="1"/>
</dbReference>
<comment type="caution">
    <text evidence="2">The sequence shown here is derived from an EMBL/GenBank/DDBJ whole genome shotgun (WGS) entry which is preliminary data.</text>
</comment>
<keyword evidence="3" id="KW-1185">Reference proteome</keyword>
<dbReference type="PIRSF" id="PIRSF004681">
    <property type="entry name" value="UCP004681"/>
    <property type="match status" value="1"/>
</dbReference>